<evidence type="ECO:0000259" key="6">
    <source>
        <dbReference type="PROSITE" id="PS51767"/>
    </source>
</evidence>
<dbReference type="InterPro" id="IPR033121">
    <property type="entry name" value="PEPTIDASE_A1"/>
</dbReference>
<dbReference type="CDD" id="cd05476">
    <property type="entry name" value="pepsin_A_like_plant"/>
    <property type="match status" value="1"/>
</dbReference>
<dbReference type="PROSITE" id="PS51767">
    <property type="entry name" value="PEPTIDASE_A1"/>
    <property type="match status" value="1"/>
</dbReference>
<sequence length="461" mass="50343">MSMANSKTTISCCPGLGLGLFLFLLLCVIKFVPSSSTTAASNTASPNPPRLAIRLIHHDSVLSPYYDPNISAYEVTERAIEGSAARISSLHTRITGPGNGIRAGLIADNRKVGFLTKVFFGKPPVPQIVHVDTGSLLFWIQCIPCAQCFNQSTPVFDPTRSSTYSNLPCDSIDCQHSLGKCDRYKECTYNYSYARGSTIGNLASDIVSFDGSLVVRVRVFGCGHINVNSTRDWQESGILGLGYALYPSLVVQLGSKFSYCIGDVTDPKYPHNQLILGEGSTMEGDSTTLETFRGHYYVNLQGISVGEKTLDIDPQSFKRSPSGEGGVLVDTGSVLTWLQTDGYVPLQNEVQSLLDKRGLRRVIYGHNPALLCYAGTADREVSDFPAVALHFEGGVKLNMDAKNFFFQRKSGFFCMAVAESQSSLNGLSLIGVLAQQHHNFGYDIARGKIFFERIECEQLAE</sequence>
<keyword evidence="4" id="KW-0378">Hydrolase</keyword>
<dbReference type="InterPro" id="IPR032799">
    <property type="entry name" value="TAXi_C"/>
</dbReference>
<dbReference type="GO" id="GO:0006508">
    <property type="term" value="P:proteolysis"/>
    <property type="evidence" value="ECO:0007669"/>
    <property type="project" value="UniProtKB-KW"/>
</dbReference>
<name>A0ABD3L098_EUCGL</name>
<keyword evidence="5" id="KW-0325">Glycoprotein</keyword>
<dbReference type="EMBL" id="JBJKBG010000003">
    <property type="protein sequence ID" value="KAL3744014.1"/>
    <property type="molecule type" value="Genomic_DNA"/>
</dbReference>
<reference evidence="7 8" key="1">
    <citation type="submission" date="2024-11" db="EMBL/GenBank/DDBJ databases">
        <title>Chromosome-level genome assembly of Eucalyptus globulus Labill. provides insights into its genome evolution.</title>
        <authorList>
            <person name="Li X."/>
        </authorList>
    </citation>
    <scope>NUCLEOTIDE SEQUENCE [LARGE SCALE GENOMIC DNA]</scope>
    <source>
        <strain evidence="7">CL2024</strain>
        <tissue evidence="7">Fresh tender leaves</tissue>
    </source>
</reference>
<dbReference type="Proteomes" id="UP001634007">
    <property type="component" value="Unassembled WGS sequence"/>
</dbReference>
<comment type="similarity">
    <text evidence="1">Belongs to the peptidase A1 family.</text>
</comment>
<dbReference type="InterPro" id="IPR034161">
    <property type="entry name" value="Pepsin-like_plant"/>
</dbReference>
<evidence type="ECO:0000256" key="5">
    <source>
        <dbReference type="ARBA" id="ARBA00023180"/>
    </source>
</evidence>
<evidence type="ECO:0000256" key="3">
    <source>
        <dbReference type="ARBA" id="ARBA00022750"/>
    </source>
</evidence>
<feature type="domain" description="Peptidase A1" evidence="6">
    <location>
        <begin position="114"/>
        <end position="452"/>
    </location>
</feature>
<keyword evidence="3" id="KW-0064">Aspartyl protease</keyword>
<keyword evidence="8" id="KW-1185">Reference proteome</keyword>
<dbReference type="GO" id="GO:0004190">
    <property type="term" value="F:aspartic-type endopeptidase activity"/>
    <property type="evidence" value="ECO:0007669"/>
    <property type="project" value="UniProtKB-KW"/>
</dbReference>
<dbReference type="Gene3D" id="2.40.70.10">
    <property type="entry name" value="Acid Proteases"/>
    <property type="match status" value="2"/>
</dbReference>
<evidence type="ECO:0000313" key="8">
    <source>
        <dbReference type="Proteomes" id="UP001634007"/>
    </source>
</evidence>
<evidence type="ECO:0000256" key="2">
    <source>
        <dbReference type="ARBA" id="ARBA00022670"/>
    </source>
</evidence>
<organism evidence="7 8">
    <name type="scientific">Eucalyptus globulus</name>
    <name type="common">Tasmanian blue gum</name>
    <dbReference type="NCBI Taxonomy" id="34317"/>
    <lineage>
        <taxon>Eukaryota</taxon>
        <taxon>Viridiplantae</taxon>
        <taxon>Streptophyta</taxon>
        <taxon>Embryophyta</taxon>
        <taxon>Tracheophyta</taxon>
        <taxon>Spermatophyta</taxon>
        <taxon>Magnoliopsida</taxon>
        <taxon>eudicotyledons</taxon>
        <taxon>Gunneridae</taxon>
        <taxon>Pentapetalae</taxon>
        <taxon>rosids</taxon>
        <taxon>malvids</taxon>
        <taxon>Myrtales</taxon>
        <taxon>Myrtaceae</taxon>
        <taxon>Myrtoideae</taxon>
        <taxon>Eucalypteae</taxon>
        <taxon>Eucalyptus</taxon>
    </lineage>
</organism>
<dbReference type="Pfam" id="PF14541">
    <property type="entry name" value="TAXi_C"/>
    <property type="match status" value="1"/>
</dbReference>
<dbReference type="SUPFAM" id="SSF50630">
    <property type="entry name" value="Acid proteases"/>
    <property type="match status" value="1"/>
</dbReference>
<evidence type="ECO:0000313" key="7">
    <source>
        <dbReference type="EMBL" id="KAL3744014.1"/>
    </source>
</evidence>
<gene>
    <name evidence="7" type="ORF">ACJRO7_013291</name>
</gene>
<dbReference type="FunFam" id="2.40.70.10:FF:000033">
    <property type="entry name" value="Aspartyl protease family protein"/>
    <property type="match status" value="1"/>
</dbReference>
<dbReference type="InterPro" id="IPR021109">
    <property type="entry name" value="Peptidase_aspartic_dom_sf"/>
</dbReference>
<dbReference type="InterPro" id="IPR051708">
    <property type="entry name" value="Plant_Aspart_Prot_A1"/>
</dbReference>
<accession>A0ABD3L098</accession>
<comment type="caution">
    <text evidence="7">The sequence shown here is derived from an EMBL/GenBank/DDBJ whole genome shotgun (WGS) entry which is preliminary data.</text>
</comment>
<evidence type="ECO:0000256" key="4">
    <source>
        <dbReference type="ARBA" id="ARBA00022801"/>
    </source>
</evidence>
<dbReference type="Pfam" id="PF14543">
    <property type="entry name" value="TAXi_N"/>
    <property type="match status" value="1"/>
</dbReference>
<dbReference type="AlphaFoldDB" id="A0ABD3L098"/>
<protein>
    <recommendedName>
        <fullName evidence="6">Peptidase A1 domain-containing protein</fullName>
    </recommendedName>
</protein>
<dbReference type="PANTHER" id="PTHR47967:SF14">
    <property type="entry name" value="EUKARYOTIC ASPARTYL PROTEASE FAMILY PROTEIN"/>
    <property type="match status" value="1"/>
</dbReference>
<proteinExistence type="inferred from homology"/>
<dbReference type="InterPro" id="IPR032861">
    <property type="entry name" value="TAXi_N"/>
</dbReference>
<keyword evidence="2" id="KW-0645">Protease</keyword>
<dbReference type="PANTHER" id="PTHR47967">
    <property type="entry name" value="OS07G0603500 PROTEIN-RELATED"/>
    <property type="match status" value="1"/>
</dbReference>
<evidence type="ECO:0000256" key="1">
    <source>
        <dbReference type="ARBA" id="ARBA00007447"/>
    </source>
</evidence>